<gene>
    <name evidence="2" type="ORF">MKW98_016478</name>
</gene>
<evidence type="ECO:0000313" key="2">
    <source>
        <dbReference type="EMBL" id="KAI3944248.1"/>
    </source>
</evidence>
<dbReference type="Pfam" id="PF08268">
    <property type="entry name" value="FBA_3"/>
    <property type="match status" value="1"/>
</dbReference>
<sequence length="163" mass="18970">MAFDIGSEKFRVIPAPEFRDSRFQIFSEVDGCLAVICQDGQIINMWILHDQNKATTSSEKDWTQMTITLPSNNLKDWWVIYFHSVAGTDEMILETYRDPGECFGFRRRNAKLAKFYLYDRKQKTFKKFEVGGVSFLTEYSTTDCVSTFVESLLPVQKKLQYSP</sequence>
<dbReference type="AlphaFoldDB" id="A0AAD4XTQ2"/>
<protein>
    <recommendedName>
        <fullName evidence="1">F-box associated beta-propeller type 3 domain-containing protein</fullName>
    </recommendedName>
</protein>
<accession>A0AAD4XTQ2</accession>
<reference evidence="2" key="1">
    <citation type="submission" date="2022-04" db="EMBL/GenBank/DDBJ databases">
        <title>A functionally conserved STORR gene fusion in Papaver species that diverged 16.8 million years ago.</title>
        <authorList>
            <person name="Catania T."/>
        </authorList>
    </citation>
    <scope>NUCLEOTIDE SEQUENCE</scope>
    <source>
        <strain evidence="2">S-188037</strain>
    </source>
</reference>
<keyword evidence="3" id="KW-1185">Reference proteome</keyword>
<proteinExistence type="predicted"/>
<organism evidence="2 3">
    <name type="scientific">Papaver atlanticum</name>
    <dbReference type="NCBI Taxonomy" id="357466"/>
    <lineage>
        <taxon>Eukaryota</taxon>
        <taxon>Viridiplantae</taxon>
        <taxon>Streptophyta</taxon>
        <taxon>Embryophyta</taxon>
        <taxon>Tracheophyta</taxon>
        <taxon>Spermatophyta</taxon>
        <taxon>Magnoliopsida</taxon>
        <taxon>Ranunculales</taxon>
        <taxon>Papaveraceae</taxon>
        <taxon>Papaveroideae</taxon>
        <taxon>Papaver</taxon>
    </lineage>
</organism>
<dbReference type="EMBL" id="JAJJMB010004060">
    <property type="protein sequence ID" value="KAI3944248.1"/>
    <property type="molecule type" value="Genomic_DNA"/>
</dbReference>
<dbReference type="Proteomes" id="UP001202328">
    <property type="component" value="Unassembled WGS sequence"/>
</dbReference>
<dbReference type="InterPro" id="IPR013187">
    <property type="entry name" value="F-box-assoc_dom_typ3"/>
</dbReference>
<name>A0AAD4XTQ2_9MAGN</name>
<evidence type="ECO:0000313" key="3">
    <source>
        <dbReference type="Proteomes" id="UP001202328"/>
    </source>
</evidence>
<feature type="domain" description="F-box associated beta-propeller type 3" evidence="1">
    <location>
        <begin position="1"/>
        <end position="149"/>
    </location>
</feature>
<comment type="caution">
    <text evidence="2">The sequence shown here is derived from an EMBL/GenBank/DDBJ whole genome shotgun (WGS) entry which is preliminary data.</text>
</comment>
<evidence type="ECO:0000259" key="1">
    <source>
        <dbReference type="Pfam" id="PF08268"/>
    </source>
</evidence>